<name>A0A0J9TN90_PLAVI</name>
<protein>
    <submittedName>
        <fullName evidence="2">Variable surface protein Vir21</fullName>
    </submittedName>
</protein>
<dbReference type="Proteomes" id="UP000053239">
    <property type="component" value="Unassembled WGS sequence"/>
</dbReference>
<evidence type="ECO:0000256" key="1">
    <source>
        <dbReference type="SAM" id="MobiDB-lite"/>
    </source>
</evidence>
<feature type="compositionally biased region" description="Acidic residues" evidence="1">
    <location>
        <begin position="259"/>
        <end position="271"/>
    </location>
</feature>
<accession>A0A0J9TN90</accession>
<sequence length="282" mass="33331">MAPISKPYTLNNLSYENYKLKNTDLYNFYHHSFENKCDNDAESPDFCDSFNGDESLDSSLHEFYKKLERNSKRIPTLSDELTGNISLRMHKLCFYLKYWFYDQVITKKIEKTQVIQLLNTWEQNKREKRFECDCELDVKSLSNIEGLKQYYDYYLFLEAYENTSTMIQEIYYKEYCKYLQNARVSYLLFTTICSNKDDDDVDEYCNEFIKYIMQHVNIDEKSLISCLADESTEEKNDNPRQGEAQDLGKTSAPHGGRGEDEDDDDVAEEEAVERSLVEKLQP</sequence>
<evidence type="ECO:0000313" key="3">
    <source>
        <dbReference type="Proteomes" id="UP000053239"/>
    </source>
</evidence>
<feature type="compositionally biased region" description="Basic and acidic residues" evidence="1">
    <location>
        <begin position="272"/>
        <end position="282"/>
    </location>
</feature>
<dbReference type="OrthoDB" id="384443at2759"/>
<reference evidence="2 3" key="1">
    <citation type="submission" date="2011-09" db="EMBL/GenBank/DDBJ databases">
        <title>The Genome Sequence of Plasmodium vivax North Korean.</title>
        <authorList>
            <consortium name="The Broad Institute Genome Sequencing Platform"/>
            <consortium name="The Broad Institute Genome Sequencing Center for Infectious Disease"/>
            <person name="Neafsey D."/>
            <person name="Carlton J."/>
            <person name="Barnwell J."/>
            <person name="Collins W."/>
            <person name="Escalante A."/>
            <person name="Mullikin J."/>
            <person name="Saul A."/>
            <person name="Guigo R."/>
            <person name="Camara F."/>
            <person name="Young S.K."/>
            <person name="Zeng Q."/>
            <person name="Gargeya S."/>
            <person name="Fitzgerald M."/>
            <person name="Haas B."/>
            <person name="Abouelleil A."/>
            <person name="Alvarado L."/>
            <person name="Arachchi H.M."/>
            <person name="Berlin A."/>
            <person name="Brown A."/>
            <person name="Chapman S.B."/>
            <person name="Chen Z."/>
            <person name="Dunbar C."/>
            <person name="Freedman E."/>
            <person name="Gearin G."/>
            <person name="Gellesch M."/>
            <person name="Goldberg J."/>
            <person name="Griggs A."/>
            <person name="Gujja S."/>
            <person name="Heiman D."/>
            <person name="Howarth C."/>
            <person name="Larson L."/>
            <person name="Lui A."/>
            <person name="MacDonald P.J.P."/>
            <person name="Montmayeur A."/>
            <person name="Murphy C."/>
            <person name="Neiman D."/>
            <person name="Pearson M."/>
            <person name="Priest M."/>
            <person name="Roberts A."/>
            <person name="Saif S."/>
            <person name="Shea T."/>
            <person name="Shenoy N."/>
            <person name="Sisk P."/>
            <person name="Stolte C."/>
            <person name="Sykes S."/>
            <person name="Wortman J."/>
            <person name="Nusbaum C."/>
            <person name="Birren B."/>
        </authorList>
    </citation>
    <scope>NUCLEOTIDE SEQUENCE [LARGE SCALE GENOMIC DNA]</scope>
    <source>
        <strain evidence="2 3">North Korean</strain>
    </source>
</reference>
<organism evidence="2 3">
    <name type="scientific">Plasmodium vivax North Korean</name>
    <dbReference type="NCBI Taxonomy" id="1035514"/>
    <lineage>
        <taxon>Eukaryota</taxon>
        <taxon>Sar</taxon>
        <taxon>Alveolata</taxon>
        <taxon>Apicomplexa</taxon>
        <taxon>Aconoidasida</taxon>
        <taxon>Haemosporida</taxon>
        <taxon>Plasmodiidae</taxon>
        <taxon>Plasmodium</taxon>
        <taxon>Plasmodium (Plasmodium)</taxon>
    </lineage>
</organism>
<dbReference type="EMBL" id="KQ235545">
    <property type="protein sequence ID" value="KMZ97265.1"/>
    <property type="molecule type" value="Genomic_DNA"/>
</dbReference>
<proteinExistence type="predicted"/>
<dbReference type="Pfam" id="PF05795">
    <property type="entry name" value="Plasmodium_Vir"/>
    <property type="match status" value="1"/>
</dbReference>
<dbReference type="AlphaFoldDB" id="A0A0J9TN90"/>
<evidence type="ECO:0000313" key="2">
    <source>
        <dbReference type="EMBL" id="KMZ97265.1"/>
    </source>
</evidence>
<feature type="region of interest" description="Disordered" evidence="1">
    <location>
        <begin position="230"/>
        <end position="282"/>
    </location>
</feature>
<gene>
    <name evidence="2" type="ORF">PVNG_05765</name>
</gene>
<dbReference type="InterPro" id="IPR008780">
    <property type="entry name" value="Plasmodium_Vir"/>
</dbReference>